<comment type="caution">
    <text evidence="1">The sequence shown here is derived from an EMBL/GenBank/DDBJ whole genome shotgun (WGS) entry which is preliminary data.</text>
</comment>
<name>A0ABT5UJ19_EUBLI</name>
<dbReference type="RefSeq" id="WP_227205767.1">
    <property type="nucleotide sequence ID" value="NZ_JAJCLO010000002.1"/>
</dbReference>
<dbReference type="EMBL" id="JAQSVD010000001">
    <property type="protein sequence ID" value="MDE1468900.1"/>
    <property type="molecule type" value="Genomic_DNA"/>
</dbReference>
<evidence type="ECO:0000313" key="1">
    <source>
        <dbReference type="EMBL" id="MDE1468900.1"/>
    </source>
</evidence>
<protein>
    <submittedName>
        <fullName evidence="1">Uncharacterized protein</fullName>
    </submittedName>
</protein>
<proteinExistence type="predicted"/>
<organism evidence="1 2">
    <name type="scientific">Eubacterium limosum</name>
    <dbReference type="NCBI Taxonomy" id="1736"/>
    <lineage>
        <taxon>Bacteria</taxon>
        <taxon>Bacillati</taxon>
        <taxon>Bacillota</taxon>
        <taxon>Clostridia</taxon>
        <taxon>Eubacteriales</taxon>
        <taxon>Eubacteriaceae</taxon>
        <taxon>Eubacterium</taxon>
    </lineage>
</organism>
<sequence length="123" mass="14251">MADMTQIHSFAVKWCDKFRDQDINYIEFVDRFMADDCDALGFEMDCGNAFEAKYGKAVYDDKELTKIIDSVDDINLLGSAICSRWRYFNHWAYNAADILAPKNREWFIMALGRLALLSSENLL</sequence>
<keyword evidence="2" id="KW-1185">Reference proteome</keyword>
<reference evidence="1 2" key="1">
    <citation type="submission" date="2023-02" db="EMBL/GenBank/DDBJ databases">
        <title>Comparative genome analysis of Eubacterium limosum species.</title>
        <authorList>
            <person name="Bak J.E."/>
        </authorList>
    </citation>
    <scope>NUCLEOTIDE SEQUENCE [LARGE SCALE GENOMIC DNA]</scope>
    <source>
        <strain evidence="1 2">KGMB01548</strain>
    </source>
</reference>
<evidence type="ECO:0000313" key="2">
    <source>
        <dbReference type="Proteomes" id="UP001215087"/>
    </source>
</evidence>
<accession>A0ABT5UJ19</accession>
<dbReference type="Proteomes" id="UP001215087">
    <property type="component" value="Unassembled WGS sequence"/>
</dbReference>
<gene>
    <name evidence="1" type="ORF">PTZ04_01395</name>
</gene>